<gene>
    <name evidence="1" type="ORF">NUW54_g6764</name>
</gene>
<evidence type="ECO:0000313" key="2">
    <source>
        <dbReference type="Proteomes" id="UP001144978"/>
    </source>
</evidence>
<protein>
    <submittedName>
        <fullName evidence="1">Uncharacterized protein</fullName>
    </submittedName>
</protein>
<accession>A0ACC1PRE4</accession>
<dbReference type="EMBL" id="JANSHE010001847">
    <property type="protein sequence ID" value="KAJ3000530.1"/>
    <property type="molecule type" value="Genomic_DNA"/>
</dbReference>
<comment type="caution">
    <text evidence="1">The sequence shown here is derived from an EMBL/GenBank/DDBJ whole genome shotgun (WGS) entry which is preliminary data.</text>
</comment>
<evidence type="ECO:0000313" key="1">
    <source>
        <dbReference type="EMBL" id="KAJ3000530.1"/>
    </source>
</evidence>
<reference evidence="1" key="1">
    <citation type="submission" date="2022-08" db="EMBL/GenBank/DDBJ databases">
        <title>Genome Sequence of Pycnoporus sanguineus.</title>
        <authorList>
            <person name="Buettner E."/>
        </authorList>
    </citation>
    <scope>NUCLEOTIDE SEQUENCE</scope>
    <source>
        <strain evidence="1">CG-C14</strain>
    </source>
</reference>
<sequence length="110" mass="12057">MCVRDEQVGDEGEDEGEERGEERLGAMDSSDATATAPSQTQLSSAQPILTQSCTRPRLRLVRHDALPFRPLPPSPSQPDVLRLLPHPRSLSSSSNKQPLRNTTPRDDVTA</sequence>
<keyword evidence="2" id="KW-1185">Reference proteome</keyword>
<organism evidence="1 2">
    <name type="scientific">Trametes sanguinea</name>
    <dbReference type="NCBI Taxonomy" id="158606"/>
    <lineage>
        <taxon>Eukaryota</taxon>
        <taxon>Fungi</taxon>
        <taxon>Dikarya</taxon>
        <taxon>Basidiomycota</taxon>
        <taxon>Agaricomycotina</taxon>
        <taxon>Agaricomycetes</taxon>
        <taxon>Polyporales</taxon>
        <taxon>Polyporaceae</taxon>
        <taxon>Trametes</taxon>
    </lineage>
</organism>
<dbReference type="Proteomes" id="UP001144978">
    <property type="component" value="Unassembled WGS sequence"/>
</dbReference>
<proteinExistence type="predicted"/>
<name>A0ACC1PRE4_9APHY</name>